<evidence type="ECO:0000313" key="9">
    <source>
        <dbReference type="Proteomes" id="UP000029409"/>
    </source>
</evidence>
<feature type="binding site" evidence="4">
    <location>
        <position position="103"/>
    </location>
    <ligand>
        <name>Zn(2+)</name>
        <dbReference type="ChEBI" id="CHEBI:29105"/>
    </ligand>
</feature>
<dbReference type="Pfam" id="PF21621">
    <property type="entry name" value="MPI_cupin_dom"/>
    <property type="match status" value="1"/>
</dbReference>
<dbReference type="EC" id="5.3.1.8" evidence="3"/>
<dbReference type="PANTHER" id="PTHR42742:SF3">
    <property type="entry name" value="FRUCTOKINASE"/>
    <property type="match status" value="1"/>
</dbReference>
<dbReference type="EMBL" id="CP009288">
    <property type="protein sequence ID" value="AIQ11825.1"/>
    <property type="molecule type" value="Genomic_DNA"/>
</dbReference>
<dbReference type="Pfam" id="PF20511">
    <property type="entry name" value="PMI_typeI_cat"/>
    <property type="match status" value="1"/>
</dbReference>
<proteinExistence type="inferred from homology"/>
<dbReference type="CDD" id="cd07010">
    <property type="entry name" value="cupin_PMI_type_I_N_bac"/>
    <property type="match status" value="1"/>
</dbReference>
<dbReference type="InterPro" id="IPR046457">
    <property type="entry name" value="PMI_typeI_cat"/>
</dbReference>
<evidence type="ECO:0000256" key="4">
    <source>
        <dbReference type="PIRSR" id="PIRSR036894-1"/>
    </source>
</evidence>
<keyword evidence="1 3" id="KW-0479">Metal-binding</keyword>
<dbReference type="KEGG" id="pdu:PDUR_07675"/>
<comment type="similarity">
    <text evidence="3">Belongs to the mannose-6-phosphate isomerase type 1 family.</text>
</comment>
<dbReference type="AlphaFoldDB" id="A0A089HM85"/>
<dbReference type="RefSeq" id="WP_042205705.1">
    <property type="nucleotide sequence ID" value="NZ_CP009288.1"/>
</dbReference>
<evidence type="ECO:0000256" key="3">
    <source>
        <dbReference type="PIRNR" id="PIRNR036894"/>
    </source>
</evidence>
<dbReference type="GO" id="GO:0008270">
    <property type="term" value="F:zinc ion binding"/>
    <property type="evidence" value="ECO:0007669"/>
    <property type="project" value="UniProtKB-UniRule"/>
</dbReference>
<dbReference type="InterPro" id="IPR049071">
    <property type="entry name" value="MPI_cupin_dom"/>
</dbReference>
<dbReference type="GO" id="GO:0004476">
    <property type="term" value="F:mannose-6-phosphate isomerase activity"/>
    <property type="evidence" value="ECO:0007669"/>
    <property type="project" value="UniProtKB-UniRule"/>
</dbReference>
<dbReference type="PIRSF" id="PIRSF036894">
    <property type="entry name" value="PMI_Firm_short"/>
    <property type="match status" value="1"/>
</dbReference>
<name>A0A089HM85_PAEDU</name>
<reference evidence="8 9" key="1">
    <citation type="submission" date="2014-08" db="EMBL/GenBank/DDBJ databases">
        <title>Comparative genomics of the Paenibacillus odorifer group.</title>
        <authorList>
            <person name="den Bakker H.C."/>
            <person name="Tsai Y.-C."/>
            <person name="Martin N."/>
            <person name="Korlach J."/>
            <person name="Wiedmann M."/>
        </authorList>
    </citation>
    <scope>NUCLEOTIDE SEQUENCE [LARGE SCALE GENOMIC DNA]</scope>
    <source>
        <strain evidence="8 9">DSM 1735</strain>
    </source>
</reference>
<feature type="domain" description="Phosphomannose isomerase type I catalytic" evidence="6">
    <location>
        <begin position="8"/>
        <end position="108"/>
    </location>
</feature>
<evidence type="ECO:0000256" key="1">
    <source>
        <dbReference type="ARBA" id="ARBA00022723"/>
    </source>
</evidence>
<feature type="binding site" evidence="4">
    <location>
        <position position="178"/>
    </location>
    <ligand>
        <name>Zn(2+)</name>
        <dbReference type="ChEBI" id="CHEBI:29105"/>
    </ligand>
</feature>
<dbReference type="GO" id="GO:0005975">
    <property type="term" value="P:carbohydrate metabolic process"/>
    <property type="evidence" value="ECO:0007669"/>
    <property type="project" value="UniProtKB-UniRule"/>
</dbReference>
<dbReference type="InterPro" id="IPR014710">
    <property type="entry name" value="RmlC-like_jellyroll"/>
</dbReference>
<dbReference type="InterPro" id="IPR051804">
    <property type="entry name" value="Carb_Metab_Reg_Kinase/Isom"/>
</dbReference>
<dbReference type="Gene3D" id="2.60.120.10">
    <property type="entry name" value="Jelly Rolls"/>
    <property type="match status" value="2"/>
</dbReference>
<evidence type="ECO:0000259" key="7">
    <source>
        <dbReference type="Pfam" id="PF21621"/>
    </source>
</evidence>
<feature type="binding site" evidence="4">
    <location>
        <position position="120"/>
    </location>
    <ligand>
        <name>Zn(2+)</name>
        <dbReference type="ChEBI" id="CHEBI:29105"/>
    </ligand>
</feature>
<evidence type="ECO:0000313" key="8">
    <source>
        <dbReference type="EMBL" id="AIQ11825.1"/>
    </source>
</evidence>
<evidence type="ECO:0000259" key="6">
    <source>
        <dbReference type="Pfam" id="PF20511"/>
    </source>
</evidence>
<dbReference type="OrthoDB" id="9808275at2"/>
<sequence>MTLPYPLKFQPEFKERVWGGRALEKFGLDLPEGHIGEGWMIADHPNGTSSVVNGELAGQGLDQIREGYGREWFGSKGYSETSGRFPLLIKLLDCNDNLSVQVHPTDDYERLPKGELGKTEMWYVLDAKPDAKIIYGLKEGVNRESLGQALENGSVMDLLQEVPVSTGDTFYIPAGTVHALCAGVVVAEIQQNSDTTYRIYDYDRPGLDGKPRELHIEDSLNVTAYEGAGATSMKTDSAVPGEWLRLAESPYFIVEKGIVSGRWSLETSPESFTILVICEGSGHLIWEGGSQPYSAGECYLLPANLGTYTIEGQATLLRSYLP</sequence>
<feature type="domain" description="Mannose-6-phosphate isomerase cupin" evidence="7">
    <location>
        <begin position="247"/>
        <end position="320"/>
    </location>
</feature>
<dbReference type="PANTHER" id="PTHR42742">
    <property type="entry name" value="TRANSCRIPTIONAL REPRESSOR MPRA"/>
    <property type="match status" value="1"/>
</dbReference>
<protein>
    <recommendedName>
        <fullName evidence="3">Mannose-6-phosphate isomerase</fullName>
        <ecNumber evidence="3">5.3.1.8</ecNumber>
    </recommendedName>
</protein>
<evidence type="ECO:0000256" key="2">
    <source>
        <dbReference type="ARBA" id="ARBA00022833"/>
    </source>
</evidence>
<keyword evidence="9" id="KW-1185">Reference proteome</keyword>
<keyword evidence="3 8" id="KW-0413">Isomerase</keyword>
<dbReference type="InterPro" id="IPR011051">
    <property type="entry name" value="RmlC_Cupin_sf"/>
</dbReference>
<keyword evidence="2 3" id="KW-0862">Zinc</keyword>
<feature type="active site" evidence="5">
    <location>
        <position position="198"/>
    </location>
</feature>
<dbReference type="SUPFAM" id="SSF51182">
    <property type="entry name" value="RmlC-like cupins"/>
    <property type="match status" value="1"/>
</dbReference>
<comment type="catalytic activity">
    <reaction evidence="3">
        <text>D-mannose 6-phosphate = D-fructose 6-phosphate</text>
        <dbReference type="Rhea" id="RHEA:12356"/>
        <dbReference type="ChEBI" id="CHEBI:58735"/>
        <dbReference type="ChEBI" id="CHEBI:61527"/>
        <dbReference type="EC" id="5.3.1.8"/>
    </reaction>
</comment>
<organism evidence="8 9">
    <name type="scientific">Paenibacillus durus</name>
    <name type="common">Paenibacillus azotofixans</name>
    <dbReference type="NCBI Taxonomy" id="44251"/>
    <lineage>
        <taxon>Bacteria</taxon>
        <taxon>Bacillati</taxon>
        <taxon>Bacillota</taxon>
        <taxon>Bacilli</taxon>
        <taxon>Bacillales</taxon>
        <taxon>Paenibacillaceae</taxon>
        <taxon>Paenibacillus</taxon>
    </lineage>
</organism>
<evidence type="ECO:0000256" key="5">
    <source>
        <dbReference type="PIRSR" id="PIRSR036894-2"/>
    </source>
</evidence>
<dbReference type="InterPro" id="IPR014628">
    <property type="entry name" value="Man6P_isomerase_Firm_short"/>
</dbReference>
<dbReference type="Proteomes" id="UP000029409">
    <property type="component" value="Chromosome"/>
</dbReference>
<accession>A0A089HM85</accession>
<dbReference type="eggNOG" id="COG1482">
    <property type="taxonomic scope" value="Bacteria"/>
</dbReference>
<dbReference type="STRING" id="44251.PDUR_07675"/>
<comment type="cofactor">
    <cofactor evidence="4">
        <name>Zn(2+)</name>
        <dbReference type="ChEBI" id="CHEBI:29105"/>
    </cofactor>
    <text evidence="4">Binds 1 zinc ion per subunit.</text>
</comment>
<gene>
    <name evidence="8" type="ORF">PDUR_07675</name>
</gene>